<reference evidence="2 4" key="1">
    <citation type="submission" date="2015-03" db="EMBL/GenBank/DDBJ databases">
        <authorList>
            <person name="Hassan Y.I."/>
            <person name="Lepp D."/>
            <person name="Zhou T."/>
        </authorList>
    </citation>
    <scope>NUCLEOTIDE SEQUENCE [LARGE SCALE GENOMIC DNA]</scope>
    <source>
        <strain evidence="2 4">DSM 17137</strain>
    </source>
</reference>
<evidence type="ECO:0000313" key="3">
    <source>
        <dbReference type="EMBL" id="SHE41026.1"/>
    </source>
</evidence>
<dbReference type="STRING" id="1121477.SAMN02745223_00307"/>
<feature type="signal peptide" evidence="1">
    <location>
        <begin position="1"/>
        <end position="24"/>
    </location>
</feature>
<dbReference type="Proteomes" id="UP000033608">
    <property type="component" value="Unassembled WGS sequence"/>
</dbReference>
<feature type="chain" id="PRO_5015038226" evidence="1">
    <location>
        <begin position="25"/>
        <end position="143"/>
    </location>
</feature>
<protein>
    <submittedName>
        <fullName evidence="2">Uncharacterized protein</fullName>
    </submittedName>
</protein>
<dbReference type="OrthoDB" id="7950734at2"/>
<gene>
    <name evidence="3" type="ORF">SAMN02745223_00307</name>
    <name evidence="2" type="ORF">VW29_15450</name>
</gene>
<name>A0A0F5LJW7_9HYPH</name>
<keyword evidence="1" id="KW-0732">Signal</keyword>
<organism evidence="2 4">
    <name type="scientific">Devosia limi DSM 17137</name>
    <dbReference type="NCBI Taxonomy" id="1121477"/>
    <lineage>
        <taxon>Bacteria</taxon>
        <taxon>Pseudomonadati</taxon>
        <taxon>Pseudomonadota</taxon>
        <taxon>Alphaproteobacteria</taxon>
        <taxon>Hyphomicrobiales</taxon>
        <taxon>Devosiaceae</taxon>
        <taxon>Devosia</taxon>
    </lineage>
</organism>
<sequence length="143" mass="15567">MNKLTSITLIAGLATVLTTFGAAAQVAGGPNRYPTAPSSESEEFCTEGMGFMRSVSKADIQAIGNQQRIALVPVCEDGLRASREHYGTLFLDGNVNHLRVQMAHNPALMTALKARNYDEQDVISLRYGGGNTIILYVHQRDLR</sequence>
<reference evidence="3 5" key="2">
    <citation type="submission" date="2016-11" db="EMBL/GenBank/DDBJ databases">
        <authorList>
            <person name="Jaros S."/>
            <person name="Januszkiewicz K."/>
            <person name="Wedrychowicz H."/>
        </authorList>
    </citation>
    <scope>NUCLEOTIDE SEQUENCE [LARGE SCALE GENOMIC DNA]</scope>
    <source>
        <strain evidence="3 5">DSM 17137</strain>
    </source>
</reference>
<dbReference type="RefSeq" id="WP_046136180.1">
    <property type="nucleotide sequence ID" value="NZ_FQVC01000001.1"/>
</dbReference>
<keyword evidence="4" id="KW-1185">Reference proteome</keyword>
<evidence type="ECO:0000313" key="2">
    <source>
        <dbReference type="EMBL" id="KKB82701.1"/>
    </source>
</evidence>
<evidence type="ECO:0000313" key="4">
    <source>
        <dbReference type="Proteomes" id="UP000033608"/>
    </source>
</evidence>
<dbReference type="EMBL" id="FQVC01000001">
    <property type="protein sequence ID" value="SHE41026.1"/>
    <property type="molecule type" value="Genomic_DNA"/>
</dbReference>
<evidence type="ECO:0000313" key="5">
    <source>
        <dbReference type="Proteomes" id="UP000184533"/>
    </source>
</evidence>
<dbReference type="EMBL" id="LAJF01000092">
    <property type="protein sequence ID" value="KKB82701.1"/>
    <property type="molecule type" value="Genomic_DNA"/>
</dbReference>
<dbReference type="Proteomes" id="UP000184533">
    <property type="component" value="Unassembled WGS sequence"/>
</dbReference>
<dbReference type="AlphaFoldDB" id="A0A0F5LJW7"/>
<evidence type="ECO:0000256" key="1">
    <source>
        <dbReference type="SAM" id="SignalP"/>
    </source>
</evidence>
<proteinExistence type="predicted"/>
<accession>A0A0F5LJW7</accession>
<dbReference type="PATRIC" id="fig|1121477.3.peg.4262"/>